<evidence type="ECO:0000313" key="5">
    <source>
        <dbReference type="Proteomes" id="UP000308652"/>
    </source>
</evidence>
<feature type="compositionally biased region" description="Polar residues" evidence="2">
    <location>
        <begin position="1"/>
        <end position="10"/>
    </location>
</feature>
<gene>
    <name evidence="4" type="ORF">BDQ12DRAFT_683898</name>
</gene>
<evidence type="ECO:0000259" key="3">
    <source>
        <dbReference type="Pfam" id="PF04127"/>
    </source>
</evidence>
<dbReference type="PANTHER" id="PTHR12290">
    <property type="entry name" value="CORNICHON-RELATED"/>
    <property type="match status" value="1"/>
</dbReference>
<dbReference type="EMBL" id="ML213604">
    <property type="protein sequence ID" value="TFK38059.1"/>
    <property type="molecule type" value="Genomic_DNA"/>
</dbReference>
<feature type="domain" description="DNA/pantothenate metabolism flavoprotein C-terminal" evidence="3">
    <location>
        <begin position="155"/>
        <end position="272"/>
    </location>
</feature>
<feature type="region of interest" description="Disordered" evidence="2">
    <location>
        <begin position="1"/>
        <end position="22"/>
    </location>
</feature>
<comment type="similarity">
    <text evidence="1">Belongs to the PPC synthetase family.</text>
</comment>
<dbReference type="OrthoDB" id="70224at2759"/>
<accession>A0A5C3LXT7</accession>
<dbReference type="GO" id="GO:0016874">
    <property type="term" value="F:ligase activity"/>
    <property type="evidence" value="ECO:0007669"/>
    <property type="project" value="UniProtKB-KW"/>
</dbReference>
<dbReference type="STRING" id="68775.A0A5C3LXT7"/>
<proteinExistence type="inferred from homology"/>
<sequence>MHMEPTSFSAESYFETQPPPPTLEHDVEQVREFVQRQAKERRNVVLVTSGGTTVPLELNVVRFLDNFSAGTRGATSAEYFLKAGYAVIFMHRQFSLQPFSRHYSHSTNPFLDFLEIETLKGQSTPRISVTQDKREDLLEVLTVYKAVHAAGTLHTLTFVTVNDYLWLLRAVSQELSVLRRKAMYYLAAAVSDFFLPRQKMSVHKIQSGKGNLSIEMDQVPKILKSMVDEWTRDGYIVSFKLETDPDLLIPKARAALERYGHQVVIGNDLHRRKFEVVFVSRKPLPALPPGAEPVPDALESTFVESWLRIDSTVATGVPASQVKEIEEDIVAELVRKHAAWVHAGQQA</sequence>
<dbReference type="Pfam" id="PF04127">
    <property type="entry name" value="DFP"/>
    <property type="match status" value="1"/>
</dbReference>
<organism evidence="4 5">
    <name type="scientific">Crucibulum laeve</name>
    <dbReference type="NCBI Taxonomy" id="68775"/>
    <lineage>
        <taxon>Eukaryota</taxon>
        <taxon>Fungi</taxon>
        <taxon>Dikarya</taxon>
        <taxon>Basidiomycota</taxon>
        <taxon>Agaricomycotina</taxon>
        <taxon>Agaricomycetes</taxon>
        <taxon>Agaricomycetidae</taxon>
        <taxon>Agaricales</taxon>
        <taxon>Agaricineae</taxon>
        <taxon>Nidulariaceae</taxon>
        <taxon>Crucibulum</taxon>
    </lineage>
</organism>
<evidence type="ECO:0000256" key="1">
    <source>
        <dbReference type="ARBA" id="ARBA00005703"/>
    </source>
</evidence>
<dbReference type="InterPro" id="IPR035929">
    <property type="entry name" value="CoaB-like_sf"/>
</dbReference>
<protein>
    <submittedName>
        <fullName evidence="4">Phosphopantothenate-cysteine ligase</fullName>
    </submittedName>
</protein>
<dbReference type="AlphaFoldDB" id="A0A5C3LXT7"/>
<reference evidence="4 5" key="1">
    <citation type="journal article" date="2019" name="Nat. Ecol. Evol.">
        <title>Megaphylogeny resolves global patterns of mushroom evolution.</title>
        <authorList>
            <person name="Varga T."/>
            <person name="Krizsan K."/>
            <person name="Foldi C."/>
            <person name="Dima B."/>
            <person name="Sanchez-Garcia M."/>
            <person name="Sanchez-Ramirez S."/>
            <person name="Szollosi G.J."/>
            <person name="Szarkandi J.G."/>
            <person name="Papp V."/>
            <person name="Albert L."/>
            <person name="Andreopoulos W."/>
            <person name="Angelini C."/>
            <person name="Antonin V."/>
            <person name="Barry K.W."/>
            <person name="Bougher N.L."/>
            <person name="Buchanan P."/>
            <person name="Buyck B."/>
            <person name="Bense V."/>
            <person name="Catcheside P."/>
            <person name="Chovatia M."/>
            <person name="Cooper J."/>
            <person name="Damon W."/>
            <person name="Desjardin D."/>
            <person name="Finy P."/>
            <person name="Geml J."/>
            <person name="Haridas S."/>
            <person name="Hughes K."/>
            <person name="Justo A."/>
            <person name="Karasinski D."/>
            <person name="Kautmanova I."/>
            <person name="Kiss B."/>
            <person name="Kocsube S."/>
            <person name="Kotiranta H."/>
            <person name="LaButti K.M."/>
            <person name="Lechner B.E."/>
            <person name="Liimatainen K."/>
            <person name="Lipzen A."/>
            <person name="Lukacs Z."/>
            <person name="Mihaltcheva S."/>
            <person name="Morgado L.N."/>
            <person name="Niskanen T."/>
            <person name="Noordeloos M.E."/>
            <person name="Ohm R.A."/>
            <person name="Ortiz-Santana B."/>
            <person name="Ovrebo C."/>
            <person name="Racz N."/>
            <person name="Riley R."/>
            <person name="Savchenko A."/>
            <person name="Shiryaev A."/>
            <person name="Soop K."/>
            <person name="Spirin V."/>
            <person name="Szebenyi C."/>
            <person name="Tomsovsky M."/>
            <person name="Tulloss R.E."/>
            <person name="Uehling J."/>
            <person name="Grigoriev I.V."/>
            <person name="Vagvolgyi C."/>
            <person name="Papp T."/>
            <person name="Martin F.M."/>
            <person name="Miettinen O."/>
            <person name="Hibbett D.S."/>
            <person name="Nagy L.G."/>
        </authorList>
    </citation>
    <scope>NUCLEOTIDE SEQUENCE [LARGE SCALE GENOMIC DNA]</scope>
    <source>
        <strain evidence="4 5">CBS 166.37</strain>
    </source>
</reference>
<keyword evidence="4" id="KW-0436">Ligase</keyword>
<evidence type="ECO:0000313" key="4">
    <source>
        <dbReference type="EMBL" id="TFK38059.1"/>
    </source>
</evidence>
<dbReference type="SUPFAM" id="SSF102645">
    <property type="entry name" value="CoaB-like"/>
    <property type="match status" value="1"/>
</dbReference>
<dbReference type="Proteomes" id="UP000308652">
    <property type="component" value="Unassembled WGS sequence"/>
</dbReference>
<dbReference type="GO" id="GO:0015937">
    <property type="term" value="P:coenzyme A biosynthetic process"/>
    <property type="evidence" value="ECO:0007669"/>
    <property type="project" value="UniProtKB-ARBA"/>
</dbReference>
<dbReference type="InterPro" id="IPR007085">
    <property type="entry name" value="DNA/pantothenate-metab_flavo_C"/>
</dbReference>
<name>A0A5C3LXT7_9AGAR</name>
<keyword evidence="5" id="KW-1185">Reference proteome</keyword>
<evidence type="ECO:0000256" key="2">
    <source>
        <dbReference type="SAM" id="MobiDB-lite"/>
    </source>
</evidence>
<dbReference type="Gene3D" id="3.40.50.10300">
    <property type="entry name" value="CoaB-like"/>
    <property type="match status" value="1"/>
</dbReference>